<feature type="region of interest" description="Disordered" evidence="1">
    <location>
        <begin position="107"/>
        <end position="139"/>
    </location>
</feature>
<evidence type="ECO:0000313" key="2">
    <source>
        <dbReference type="EMBL" id="KAF4592383.1"/>
    </source>
</evidence>
<evidence type="ECO:0000313" key="3">
    <source>
        <dbReference type="Proteomes" id="UP000562929"/>
    </source>
</evidence>
<gene>
    <name evidence="2" type="ORF">GQ602_002682</name>
</gene>
<comment type="caution">
    <text evidence="2">The sequence shown here is derived from an EMBL/GenBank/DDBJ whole genome shotgun (WGS) entry which is preliminary data.</text>
</comment>
<sequence>MAPIRRYLRITKHSVLECRIYLDNPTLAQSWLLHPRDPVLPRIIDSIRQLVVPKLREERERAKKKSTKKKSIKDVVIQDDFEVSIFLTERNTRHALLRKHKHFRDKAPERLRSNSTKLMGESSQAPVEVDDDDDDDNDVDATASILRERDSEDDDIDLAEIPVARPKRRRVTTVDDDGGEDDDATAEEDVVQVLSDTEEPTPKRRRRDGEDEDDKKKLALDVTYEGFDIYGRVLCLVVKRRSQQAASEARGSKPGGQGQARMENWISSTQVSVGEDMP</sequence>
<feature type="region of interest" description="Disordered" evidence="1">
    <location>
        <begin position="243"/>
        <end position="278"/>
    </location>
</feature>
<keyword evidence="3" id="KW-1185">Reference proteome</keyword>
<organism evidence="2 3">
    <name type="scientific">Ophiocordyceps camponoti-floridani</name>
    <dbReference type="NCBI Taxonomy" id="2030778"/>
    <lineage>
        <taxon>Eukaryota</taxon>
        <taxon>Fungi</taxon>
        <taxon>Dikarya</taxon>
        <taxon>Ascomycota</taxon>
        <taxon>Pezizomycotina</taxon>
        <taxon>Sordariomycetes</taxon>
        <taxon>Hypocreomycetidae</taxon>
        <taxon>Hypocreales</taxon>
        <taxon>Ophiocordycipitaceae</taxon>
        <taxon>Ophiocordyceps</taxon>
    </lineage>
</organism>
<feature type="compositionally biased region" description="Polar residues" evidence="1">
    <location>
        <begin position="113"/>
        <end position="125"/>
    </location>
</feature>
<dbReference type="OrthoDB" id="5374757at2759"/>
<dbReference type="Proteomes" id="UP000562929">
    <property type="component" value="Unassembled WGS sequence"/>
</dbReference>
<feature type="compositionally biased region" description="Acidic residues" evidence="1">
    <location>
        <begin position="128"/>
        <end position="139"/>
    </location>
</feature>
<accession>A0A8H4QAT0</accession>
<dbReference type="EMBL" id="JAACLJ010000002">
    <property type="protein sequence ID" value="KAF4592383.1"/>
    <property type="molecule type" value="Genomic_DNA"/>
</dbReference>
<protein>
    <submittedName>
        <fullName evidence="2">Uncharacterized protein</fullName>
    </submittedName>
</protein>
<feature type="compositionally biased region" description="Acidic residues" evidence="1">
    <location>
        <begin position="174"/>
        <end position="190"/>
    </location>
</feature>
<name>A0A8H4QAT0_9HYPO</name>
<reference evidence="2 3" key="1">
    <citation type="journal article" date="2020" name="G3 (Bethesda)">
        <title>Genetic Underpinnings of Host Manipulation by Ophiocordyceps as Revealed by Comparative Transcriptomics.</title>
        <authorList>
            <person name="Will I."/>
            <person name="Das B."/>
            <person name="Trinh T."/>
            <person name="Brachmann A."/>
            <person name="Ohm R.A."/>
            <person name="de Bekker C."/>
        </authorList>
    </citation>
    <scope>NUCLEOTIDE SEQUENCE [LARGE SCALE GENOMIC DNA]</scope>
    <source>
        <strain evidence="2 3">EC05</strain>
    </source>
</reference>
<proteinExistence type="predicted"/>
<dbReference type="AlphaFoldDB" id="A0A8H4QAT0"/>
<feature type="region of interest" description="Disordered" evidence="1">
    <location>
        <begin position="169"/>
        <end position="217"/>
    </location>
</feature>
<dbReference type="PANTHER" id="PTHR40635">
    <property type="match status" value="1"/>
</dbReference>
<evidence type="ECO:0000256" key="1">
    <source>
        <dbReference type="SAM" id="MobiDB-lite"/>
    </source>
</evidence>
<dbReference type="PANTHER" id="PTHR40635:SF1">
    <property type="match status" value="1"/>
</dbReference>